<accession>A0A345ZD14</accession>
<dbReference type="KEGG" id="cdes:C0J27_05625"/>
<feature type="compositionally biased region" description="Basic and acidic residues" evidence="1">
    <location>
        <begin position="114"/>
        <end position="130"/>
    </location>
</feature>
<dbReference type="AlphaFoldDB" id="A0A345ZD14"/>
<evidence type="ECO:0000256" key="1">
    <source>
        <dbReference type="SAM" id="MobiDB-lite"/>
    </source>
</evidence>
<organism evidence="3 4">
    <name type="scientific">Candidatus Chromulinivorax destructor</name>
    <dbReference type="NCBI Taxonomy" id="2066483"/>
    <lineage>
        <taxon>Bacteria</taxon>
        <taxon>Candidatus Babelota</taxon>
        <taxon>Candidatus Babeliae</taxon>
        <taxon>Candidatus Babeliales</taxon>
        <taxon>Candidatus Chromulinivoraceae</taxon>
        <taxon>Candidatus Chromulinivorax</taxon>
    </lineage>
</organism>
<dbReference type="EMBL" id="CP025544">
    <property type="protein sequence ID" value="AXK61181.1"/>
    <property type="molecule type" value="Genomic_DNA"/>
</dbReference>
<feature type="signal peptide" evidence="2">
    <location>
        <begin position="1"/>
        <end position="22"/>
    </location>
</feature>
<evidence type="ECO:0000256" key="2">
    <source>
        <dbReference type="SAM" id="SignalP"/>
    </source>
</evidence>
<proteinExistence type="predicted"/>
<name>A0A345ZD14_9BACT</name>
<feature type="chain" id="PRO_5016797965" evidence="2">
    <location>
        <begin position="23"/>
        <end position="175"/>
    </location>
</feature>
<evidence type="ECO:0000313" key="4">
    <source>
        <dbReference type="Proteomes" id="UP000254834"/>
    </source>
</evidence>
<evidence type="ECO:0000313" key="3">
    <source>
        <dbReference type="EMBL" id="AXK61181.1"/>
    </source>
</evidence>
<dbReference type="RefSeq" id="WP_115586196.1">
    <property type="nucleotide sequence ID" value="NZ_CP025544.1"/>
</dbReference>
<reference evidence="3 4" key="1">
    <citation type="submission" date="2017-12" db="EMBL/GenBank/DDBJ databases">
        <title>Chromulinavorax destructans is a abundant pathogen of dominant heterotrophic picoflagllates.</title>
        <authorList>
            <person name="Deeg C.M."/>
            <person name="Zimmer M."/>
            <person name="Suttle C.A."/>
        </authorList>
    </citation>
    <scope>NUCLEOTIDE SEQUENCE [LARGE SCALE GENOMIC DNA]</scope>
    <source>
        <strain evidence="3 4">SeV1</strain>
    </source>
</reference>
<keyword evidence="4" id="KW-1185">Reference proteome</keyword>
<protein>
    <submittedName>
        <fullName evidence="3">Uncharacterized protein</fullName>
    </submittedName>
</protein>
<sequence>MKNLKKFMLVATISMGAHQATAYDKSADDAQPTHQGLGRLVTATQNTLTLHPGNAVNALATGDQSDTTYGWHKDKNGRVKANRAHTQHNNNKTEAERAQYRNEDHSGPGHKRLYKEDKEGLRNSNDEHVDSMSYETSSDSHPTKTKGHWFWKKEVNDKGETVEIQRSVGKAKDLV</sequence>
<feature type="region of interest" description="Disordered" evidence="1">
    <location>
        <begin position="67"/>
        <end position="146"/>
    </location>
</feature>
<feature type="compositionally biased region" description="Basic and acidic residues" evidence="1">
    <location>
        <begin position="91"/>
        <end position="107"/>
    </location>
</feature>
<keyword evidence="2" id="KW-0732">Signal</keyword>
<dbReference type="Proteomes" id="UP000254834">
    <property type="component" value="Chromosome"/>
</dbReference>
<gene>
    <name evidence="3" type="ORF">C0J27_05625</name>
</gene>